<organism evidence="1 2">
    <name type="scientific">Pleurodeles waltl</name>
    <name type="common">Iberian ribbed newt</name>
    <dbReference type="NCBI Taxonomy" id="8319"/>
    <lineage>
        <taxon>Eukaryota</taxon>
        <taxon>Metazoa</taxon>
        <taxon>Chordata</taxon>
        <taxon>Craniata</taxon>
        <taxon>Vertebrata</taxon>
        <taxon>Euteleostomi</taxon>
        <taxon>Amphibia</taxon>
        <taxon>Batrachia</taxon>
        <taxon>Caudata</taxon>
        <taxon>Salamandroidea</taxon>
        <taxon>Salamandridae</taxon>
        <taxon>Pleurodelinae</taxon>
        <taxon>Pleurodeles</taxon>
    </lineage>
</organism>
<sequence>MGGVVGHWWEPLGSAASAFAGQCAATWGPVVRCQAPPGGPGGLPTGLVTPSANLLGLDGRHLEGWRHGRRSWEDQVAPYQALLP</sequence>
<protein>
    <submittedName>
        <fullName evidence="1">Uncharacterized protein</fullName>
    </submittedName>
</protein>
<evidence type="ECO:0000313" key="2">
    <source>
        <dbReference type="Proteomes" id="UP001066276"/>
    </source>
</evidence>
<keyword evidence="2" id="KW-1185">Reference proteome</keyword>
<gene>
    <name evidence="1" type="ORF">NDU88_001695</name>
</gene>
<evidence type="ECO:0000313" key="1">
    <source>
        <dbReference type="EMBL" id="KAJ1197850.1"/>
    </source>
</evidence>
<reference evidence="1" key="1">
    <citation type="journal article" date="2022" name="bioRxiv">
        <title>Sequencing and chromosome-scale assembly of the giantPleurodeles waltlgenome.</title>
        <authorList>
            <person name="Brown T."/>
            <person name="Elewa A."/>
            <person name="Iarovenko S."/>
            <person name="Subramanian E."/>
            <person name="Araus A.J."/>
            <person name="Petzold A."/>
            <person name="Susuki M."/>
            <person name="Suzuki K.-i.T."/>
            <person name="Hayashi T."/>
            <person name="Toyoda A."/>
            <person name="Oliveira C."/>
            <person name="Osipova E."/>
            <person name="Leigh N.D."/>
            <person name="Simon A."/>
            <person name="Yun M.H."/>
        </authorList>
    </citation>
    <scope>NUCLEOTIDE SEQUENCE</scope>
    <source>
        <strain evidence="1">20211129_DDA</strain>
        <tissue evidence="1">Liver</tissue>
    </source>
</reference>
<accession>A0AAV7VC77</accession>
<name>A0AAV7VC77_PLEWA</name>
<dbReference type="AlphaFoldDB" id="A0AAV7VC77"/>
<dbReference type="Proteomes" id="UP001066276">
    <property type="component" value="Chromosome 2_1"/>
</dbReference>
<dbReference type="EMBL" id="JANPWB010000003">
    <property type="protein sequence ID" value="KAJ1197850.1"/>
    <property type="molecule type" value="Genomic_DNA"/>
</dbReference>
<comment type="caution">
    <text evidence="1">The sequence shown here is derived from an EMBL/GenBank/DDBJ whole genome shotgun (WGS) entry which is preliminary data.</text>
</comment>
<proteinExistence type="predicted"/>